<dbReference type="InterPro" id="IPR015590">
    <property type="entry name" value="Aldehyde_DH_dom"/>
</dbReference>
<dbReference type="GO" id="GO:0016620">
    <property type="term" value="F:oxidoreductase activity, acting on the aldehyde or oxo group of donors, NAD or NADP as acceptor"/>
    <property type="evidence" value="ECO:0007669"/>
    <property type="project" value="InterPro"/>
</dbReference>
<reference evidence="6" key="1">
    <citation type="submission" date="2021-04" db="EMBL/GenBank/DDBJ databases">
        <title>A collection of bacterial strains from the Burkholderia cepacia Research Laboratory and Repository.</title>
        <authorList>
            <person name="Lipuma J."/>
            <person name="Spilker T."/>
        </authorList>
    </citation>
    <scope>NUCLEOTIDE SEQUENCE</scope>
    <source>
        <strain evidence="6">AU36012</strain>
    </source>
</reference>
<dbReference type="AlphaFoldDB" id="A0AA41E4U1"/>
<dbReference type="EMBL" id="JAGSVG010000003">
    <property type="protein sequence ID" value="MBR8128412.1"/>
    <property type="molecule type" value="Genomic_DNA"/>
</dbReference>
<dbReference type="CDD" id="cd07114">
    <property type="entry name" value="ALDH_DhaS"/>
    <property type="match status" value="1"/>
</dbReference>
<feature type="domain" description="Aldehyde dehydrogenase" evidence="5">
    <location>
        <begin position="15"/>
        <end position="475"/>
    </location>
</feature>
<evidence type="ECO:0000256" key="3">
    <source>
        <dbReference type="PROSITE-ProRule" id="PRU10007"/>
    </source>
</evidence>
<name>A0AA41E4U1_9BURK</name>
<dbReference type="PROSITE" id="PS00687">
    <property type="entry name" value="ALDEHYDE_DEHYDR_GLU"/>
    <property type="match status" value="1"/>
</dbReference>
<evidence type="ECO:0000313" key="6">
    <source>
        <dbReference type="EMBL" id="MBR8128412.1"/>
    </source>
</evidence>
<dbReference type="Proteomes" id="UP000682266">
    <property type="component" value="Unassembled WGS sequence"/>
</dbReference>
<dbReference type="FunFam" id="3.40.605.10:FF:000007">
    <property type="entry name" value="NAD/NADP-dependent betaine aldehyde dehydrogenase"/>
    <property type="match status" value="1"/>
</dbReference>
<gene>
    <name evidence="6" type="ORF">KDW93_05375</name>
</gene>
<dbReference type="InterPro" id="IPR029510">
    <property type="entry name" value="Ald_DH_CS_GLU"/>
</dbReference>
<evidence type="ECO:0000256" key="4">
    <source>
        <dbReference type="RuleBase" id="RU003345"/>
    </source>
</evidence>
<keyword evidence="2 4" id="KW-0560">Oxidoreductase</keyword>
<evidence type="ECO:0000256" key="1">
    <source>
        <dbReference type="ARBA" id="ARBA00009986"/>
    </source>
</evidence>
<organism evidence="6 7">
    <name type="scientific">Burkholderia ambifaria</name>
    <dbReference type="NCBI Taxonomy" id="152480"/>
    <lineage>
        <taxon>Bacteria</taxon>
        <taxon>Pseudomonadati</taxon>
        <taxon>Pseudomonadota</taxon>
        <taxon>Betaproteobacteria</taxon>
        <taxon>Burkholderiales</taxon>
        <taxon>Burkholderiaceae</taxon>
        <taxon>Burkholderia</taxon>
        <taxon>Burkholderia cepacia complex</taxon>
    </lineage>
</organism>
<accession>A0AA41E4U1</accession>
<evidence type="ECO:0000256" key="2">
    <source>
        <dbReference type="ARBA" id="ARBA00023002"/>
    </source>
</evidence>
<dbReference type="InterPro" id="IPR016161">
    <property type="entry name" value="Ald_DH/histidinol_DH"/>
</dbReference>
<dbReference type="PROSITE" id="PS00070">
    <property type="entry name" value="ALDEHYDE_DEHYDR_CYS"/>
    <property type="match status" value="1"/>
</dbReference>
<dbReference type="Pfam" id="PF00171">
    <property type="entry name" value="Aldedh"/>
    <property type="match status" value="1"/>
</dbReference>
<dbReference type="InterPro" id="IPR016162">
    <property type="entry name" value="Ald_DH_N"/>
</dbReference>
<evidence type="ECO:0000313" key="7">
    <source>
        <dbReference type="Proteomes" id="UP000682266"/>
    </source>
</evidence>
<dbReference type="PANTHER" id="PTHR11699">
    <property type="entry name" value="ALDEHYDE DEHYDROGENASE-RELATED"/>
    <property type="match status" value="1"/>
</dbReference>
<dbReference type="Gene3D" id="3.40.309.10">
    <property type="entry name" value="Aldehyde Dehydrogenase, Chain A, domain 2"/>
    <property type="match status" value="1"/>
</dbReference>
<dbReference type="SUPFAM" id="SSF53720">
    <property type="entry name" value="ALDH-like"/>
    <property type="match status" value="1"/>
</dbReference>
<dbReference type="InterPro" id="IPR016163">
    <property type="entry name" value="Ald_DH_C"/>
</dbReference>
<dbReference type="FunFam" id="3.40.309.10:FF:000012">
    <property type="entry name" value="Betaine aldehyde dehydrogenase"/>
    <property type="match status" value="1"/>
</dbReference>
<comment type="caution">
    <text evidence="6">The sequence shown here is derived from an EMBL/GenBank/DDBJ whole genome shotgun (WGS) entry which is preliminary data.</text>
</comment>
<proteinExistence type="inferred from homology"/>
<sequence>MQRFENFIDGRRVPSASGKWLPSLDPYRNETWCEIPDSTAEDVDAAVKAARAAFLSPSWAGASATARGAMLRRLGDLITENAQRLAEIEVRDNGKLLSEMLIQLRNLPQWYYYYGGLADKIEGSVLPIEKKDHFVYTTWEPLGVVAAITAWNSPLLLLTWKLAPGLAAGNTFVIKPSEFASASTLAFAELFEKAGFPPGVINVVCGTGQAVGAPLVTHPDVAKIAFTGSDAAGKAIHRAAAEDLKHVTLELGGKSPNIVFEDADLDAAAAGVASGIFAAAGQTCIAGSRLLLQRSIYDGFLEKIRQMAQDVKIGDPLEPDTQYGPLANVPHYNKVLSCIADAQKEGAVLAWGGKPYDHPNGGLFVEPTIFRDVDNNSQLAQREIFGPVLAVIPFEDEEEALALANHSDFGLAAGVWTKDMARVFRMTKGLQSGTVWVNTYRALSYMAPFGGVKDSGLGRESGQEMIKAYMQSKTVWINNATGKPANPFVMRLE</sequence>
<dbReference type="Gene3D" id="3.40.605.10">
    <property type="entry name" value="Aldehyde Dehydrogenase, Chain A, domain 1"/>
    <property type="match status" value="1"/>
</dbReference>
<dbReference type="InterPro" id="IPR016160">
    <property type="entry name" value="Ald_DH_CS_CYS"/>
</dbReference>
<evidence type="ECO:0000259" key="5">
    <source>
        <dbReference type="Pfam" id="PF00171"/>
    </source>
</evidence>
<comment type="similarity">
    <text evidence="1 4">Belongs to the aldehyde dehydrogenase family.</text>
</comment>
<dbReference type="RefSeq" id="WP_105787973.1">
    <property type="nucleotide sequence ID" value="NZ_CADERF010000006.1"/>
</dbReference>
<feature type="active site" evidence="3">
    <location>
        <position position="250"/>
    </location>
</feature>
<protein>
    <submittedName>
        <fullName evidence="6">Aldehyde dehydrogenase</fullName>
    </submittedName>
</protein>